<feature type="domain" description="GP-PDE" evidence="1">
    <location>
        <begin position="8"/>
        <end position="231"/>
    </location>
</feature>
<dbReference type="EC" id="3.1.4.46" evidence="2"/>
<name>A0A6J4TSH1_9ACTN</name>
<dbReference type="CDD" id="cd08556">
    <property type="entry name" value="GDPD"/>
    <property type="match status" value="1"/>
</dbReference>
<reference evidence="2" key="1">
    <citation type="submission" date="2020-02" db="EMBL/GenBank/DDBJ databases">
        <authorList>
            <person name="Meier V. D."/>
        </authorList>
    </citation>
    <scope>NUCLEOTIDE SEQUENCE</scope>
    <source>
        <strain evidence="2">AVDCRST_MAG67</strain>
    </source>
</reference>
<dbReference type="GO" id="GO:0006629">
    <property type="term" value="P:lipid metabolic process"/>
    <property type="evidence" value="ECO:0007669"/>
    <property type="project" value="InterPro"/>
</dbReference>
<dbReference type="PROSITE" id="PS51704">
    <property type="entry name" value="GP_PDE"/>
    <property type="match status" value="1"/>
</dbReference>
<dbReference type="PANTHER" id="PTHR46211">
    <property type="entry name" value="GLYCEROPHOSPHORYL DIESTER PHOSPHODIESTERASE"/>
    <property type="match status" value="1"/>
</dbReference>
<gene>
    <name evidence="2" type="ORF">AVDCRST_MAG67-4296</name>
</gene>
<dbReference type="Gene3D" id="3.20.20.190">
    <property type="entry name" value="Phosphatidylinositol (PI) phosphodiesterase"/>
    <property type="match status" value="1"/>
</dbReference>
<dbReference type="AlphaFoldDB" id="A0A6J4TSH1"/>
<keyword evidence="2" id="KW-0378">Hydrolase</keyword>
<dbReference type="EMBL" id="CADCVQ010000170">
    <property type="protein sequence ID" value="CAA9531425.1"/>
    <property type="molecule type" value="Genomic_DNA"/>
</dbReference>
<dbReference type="PANTHER" id="PTHR46211:SF1">
    <property type="entry name" value="GLYCEROPHOSPHODIESTER PHOSPHODIESTERASE, CYTOPLASMIC"/>
    <property type="match status" value="1"/>
</dbReference>
<dbReference type="InterPro" id="IPR030395">
    <property type="entry name" value="GP_PDE_dom"/>
</dbReference>
<evidence type="ECO:0000313" key="2">
    <source>
        <dbReference type="EMBL" id="CAA9531425.1"/>
    </source>
</evidence>
<accession>A0A6J4TSH1</accession>
<evidence type="ECO:0000259" key="1">
    <source>
        <dbReference type="PROSITE" id="PS51704"/>
    </source>
</evidence>
<dbReference type="InterPro" id="IPR017946">
    <property type="entry name" value="PLC-like_Pdiesterase_TIM-brl"/>
</dbReference>
<organism evidence="2">
    <name type="scientific">uncultured Solirubrobacteraceae bacterium</name>
    <dbReference type="NCBI Taxonomy" id="1162706"/>
    <lineage>
        <taxon>Bacteria</taxon>
        <taxon>Bacillati</taxon>
        <taxon>Actinomycetota</taxon>
        <taxon>Thermoleophilia</taxon>
        <taxon>Solirubrobacterales</taxon>
        <taxon>Solirubrobacteraceae</taxon>
        <taxon>environmental samples</taxon>
    </lineage>
</organism>
<proteinExistence type="predicted"/>
<dbReference type="SUPFAM" id="SSF51695">
    <property type="entry name" value="PLC-like phosphodiesterases"/>
    <property type="match status" value="1"/>
</dbReference>
<protein>
    <submittedName>
        <fullName evidence="2">Glycerophosphoryl diester phosphodiesterase</fullName>
        <ecNumber evidence="2">3.1.4.46</ecNumber>
    </submittedName>
</protein>
<dbReference type="GO" id="GO:0008889">
    <property type="term" value="F:glycerophosphodiester phosphodiesterase activity"/>
    <property type="evidence" value="ECO:0007669"/>
    <property type="project" value="UniProtKB-EC"/>
</dbReference>
<sequence length="241" mass="25529">MIGTDAPAEVIAHRGASAYAREHSFAAYDLALAQGADTLELDVRLTMDGRLVVLHDSRLLRTARDPRAIARLCVAELALLDAAVRPPTLDAVLDRYGTATRWLVELKDPSPASEHGVAAALMARGFESAATVQSFNAVALRRLRQSMPTLAVAPLYRRAPSTRRLRAVAPFAAAVGVRHCAVDMTLMLRARACGLAVRAWTANAPRDIERLVGLGVAGIITDVPDVARGVVDASPALAAAA</sequence>
<dbReference type="Pfam" id="PF03009">
    <property type="entry name" value="GDPD"/>
    <property type="match status" value="1"/>
</dbReference>